<organism evidence="1 2">
    <name type="scientific">Camellia lanceoleosa</name>
    <dbReference type="NCBI Taxonomy" id="1840588"/>
    <lineage>
        <taxon>Eukaryota</taxon>
        <taxon>Viridiplantae</taxon>
        <taxon>Streptophyta</taxon>
        <taxon>Embryophyta</taxon>
        <taxon>Tracheophyta</taxon>
        <taxon>Spermatophyta</taxon>
        <taxon>Magnoliopsida</taxon>
        <taxon>eudicotyledons</taxon>
        <taxon>Gunneridae</taxon>
        <taxon>Pentapetalae</taxon>
        <taxon>asterids</taxon>
        <taxon>Ericales</taxon>
        <taxon>Theaceae</taxon>
        <taxon>Camellia</taxon>
    </lineage>
</organism>
<protein>
    <submittedName>
        <fullName evidence="1">AP-1 complex subunit mu-2</fullName>
    </submittedName>
</protein>
<dbReference type="Proteomes" id="UP001060215">
    <property type="component" value="Chromosome 1"/>
</dbReference>
<evidence type="ECO:0000313" key="1">
    <source>
        <dbReference type="EMBL" id="KAI8031120.1"/>
    </source>
</evidence>
<proteinExistence type="predicted"/>
<keyword evidence="2" id="KW-1185">Reference proteome</keyword>
<accession>A0ACC0IZJ9</accession>
<evidence type="ECO:0000313" key="2">
    <source>
        <dbReference type="Proteomes" id="UP001060215"/>
    </source>
</evidence>
<reference evidence="1 2" key="1">
    <citation type="journal article" date="2022" name="Plant J.">
        <title>Chromosome-level genome of Camellia lanceoleosa provides a valuable resource for understanding genome evolution and self-incompatibility.</title>
        <authorList>
            <person name="Gong W."/>
            <person name="Xiao S."/>
            <person name="Wang L."/>
            <person name="Liao Z."/>
            <person name="Chang Y."/>
            <person name="Mo W."/>
            <person name="Hu G."/>
            <person name="Li W."/>
            <person name="Zhao G."/>
            <person name="Zhu H."/>
            <person name="Hu X."/>
            <person name="Ji K."/>
            <person name="Xiang X."/>
            <person name="Song Q."/>
            <person name="Yuan D."/>
            <person name="Jin S."/>
            <person name="Zhang L."/>
        </authorList>
    </citation>
    <scope>NUCLEOTIDE SEQUENCE [LARGE SCALE GENOMIC DNA]</scope>
    <source>
        <strain evidence="1">SQ_2022a</strain>
    </source>
</reference>
<sequence length="183" mass="20878">MSPRASIGFSPRSLLLVPLSKPGVVSVPRSETLLSNKSFVLGEKWCRALPLFICSRCYQPKFRTSLGSTSYALEKDALIWKIKSFPGGKEYMLRAEYTLSSITSEDAAPERKAPIRVKFEIPCFTVLGIQKIQILLHLYCNTKVEWIKPNLVFQSGMINQNQTKLCVPIRWEDSYLMWLNTQI</sequence>
<gene>
    <name evidence="1" type="ORF">LOK49_LG01G02857</name>
</gene>
<comment type="caution">
    <text evidence="1">The sequence shown here is derived from an EMBL/GenBank/DDBJ whole genome shotgun (WGS) entry which is preliminary data.</text>
</comment>
<name>A0ACC0IZJ9_9ERIC</name>
<dbReference type="EMBL" id="CM045758">
    <property type="protein sequence ID" value="KAI8031120.1"/>
    <property type="molecule type" value="Genomic_DNA"/>
</dbReference>